<dbReference type="Pfam" id="PF15463">
    <property type="entry name" value="ECM11"/>
    <property type="match status" value="1"/>
</dbReference>
<reference evidence="3" key="1">
    <citation type="submission" date="2021-04" db="EMBL/GenBank/DDBJ databases">
        <title>Draft genome of Fusarium avenaceum strain F156N33, isolated from an atmospheric sample in Virginia.</title>
        <authorList>
            <person name="Yang S."/>
            <person name="Vinatzer B.A."/>
            <person name="Coleman J."/>
        </authorList>
    </citation>
    <scope>NUCLEOTIDE SEQUENCE</scope>
    <source>
        <strain evidence="3">F156N33</strain>
    </source>
</reference>
<dbReference type="AlphaFoldDB" id="A0A9P7HCF4"/>
<comment type="caution">
    <text evidence="3">The sequence shown here is derived from an EMBL/GenBank/DDBJ whole genome shotgun (WGS) entry which is preliminary data.</text>
</comment>
<dbReference type="PANTHER" id="PTHR28244:SF1">
    <property type="entry name" value="RNA POLYMERASE I-SPECIFIC TRANSCRIPTION INITIATION FACTOR RRN11"/>
    <property type="match status" value="1"/>
</dbReference>
<feature type="region of interest" description="Disordered" evidence="1">
    <location>
        <begin position="1"/>
        <end position="208"/>
    </location>
</feature>
<name>A0A9P7HCF4_9HYPO</name>
<dbReference type="GO" id="GO:0017025">
    <property type="term" value="F:TBP-class protein binding"/>
    <property type="evidence" value="ECO:0007669"/>
    <property type="project" value="TreeGrafter"/>
</dbReference>
<organism evidence="3 4">
    <name type="scientific">Fusarium avenaceum</name>
    <dbReference type="NCBI Taxonomy" id="40199"/>
    <lineage>
        <taxon>Eukaryota</taxon>
        <taxon>Fungi</taxon>
        <taxon>Dikarya</taxon>
        <taxon>Ascomycota</taxon>
        <taxon>Pezizomycotina</taxon>
        <taxon>Sordariomycetes</taxon>
        <taxon>Hypocreomycetidae</taxon>
        <taxon>Hypocreales</taxon>
        <taxon>Nectriaceae</taxon>
        <taxon>Fusarium</taxon>
        <taxon>Fusarium tricinctum species complex</taxon>
    </lineage>
</organism>
<evidence type="ECO:0000313" key="3">
    <source>
        <dbReference type="EMBL" id="KAG5663025.1"/>
    </source>
</evidence>
<dbReference type="Proteomes" id="UP000782241">
    <property type="component" value="Unassembled WGS sequence"/>
</dbReference>
<feature type="compositionally biased region" description="Basic and acidic residues" evidence="1">
    <location>
        <begin position="179"/>
        <end position="197"/>
    </location>
</feature>
<feature type="compositionally biased region" description="Acidic residues" evidence="1">
    <location>
        <begin position="321"/>
        <end position="332"/>
    </location>
</feature>
<evidence type="ECO:0000256" key="1">
    <source>
        <dbReference type="SAM" id="MobiDB-lite"/>
    </source>
</evidence>
<dbReference type="GO" id="GO:0070860">
    <property type="term" value="C:RNA polymerase I core factor complex"/>
    <property type="evidence" value="ECO:0007669"/>
    <property type="project" value="TreeGrafter"/>
</dbReference>
<feature type="domain" description="Extracellular mutant protein 11 C-terminal" evidence="2">
    <location>
        <begin position="377"/>
        <end position="506"/>
    </location>
</feature>
<feature type="region of interest" description="Disordered" evidence="1">
    <location>
        <begin position="321"/>
        <end position="380"/>
    </location>
</feature>
<feature type="compositionally biased region" description="Polar residues" evidence="1">
    <location>
        <begin position="63"/>
        <end position="80"/>
    </location>
</feature>
<dbReference type="PANTHER" id="PTHR28244">
    <property type="entry name" value="RNA POLYMERASE I-SPECIFIC TRANSCRIPTION INITIATION FACTOR RRN11"/>
    <property type="match status" value="1"/>
</dbReference>
<dbReference type="EMBL" id="JAGPUO010000004">
    <property type="protein sequence ID" value="KAG5663025.1"/>
    <property type="molecule type" value="Genomic_DNA"/>
</dbReference>
<keyword evidence="4" id="KW-1185">Reference proteome</keyword>
<sequence length="512" mass="57836">MRHYGSTKDPVASKPQGHRVTGSAPTSLQPFRNISNSTQGNYTMPPSLKNKGGRLLAFANAGPRTNETQPAEVKSTSVEPPQNIAPVPMPRPASYPREITGLGGRNTAPPRQTHPFSQPPHHSPQISAVSSPNGRAKANSSDRRPDIFSGSQLDENFMESGLTTPHNEPAEPVKLGPELTRDLKKTIPPHRLPDRNRFQRPAPTSDLFTVGDDLRMNVVSRPQRHNVNHMGDGFQDNVTVGHGIPNGHYEHGRTRPDSPARHEPKHPVREVRIRKSHTGRSEVYDANQIRNPSPKRRNIQWQADHMNGNSRTPAVHHLVDEDDESLSQEEEEHTTPRPTAAKPVMPRTLLESSMPAVTHPVLNRNRSDRKRRRPSPEYDDIALNSMSFTALRQQPFDFDPSKEEQKGTGVNPDNVDAKLDQFRHLGEKEQHDLFSNMSMENWETSGEWFVSEFSGIMQRLMEARRNKRRIIQDFEQEAANREEAVRLKTQSIDRKLSKMKQDGQRVVEDKIA</sequence>
<protein>
    <recommendedName>
        <fullName evidence="2">Extracellular mutant protein 11 C-terminal domain-containing protein</fullName>
    </recommendedName>
</protein>
<feature type="compositionally biased region" description="Polar residues" evidence="1">
    <location>
        <begin position="23"/>
        <end position="44"/>
    </location>
</feature>
<dbReference type="GO" id="GO:0001164">
    <property type="term" value="F:RNA polymerase I core promoter sequence-specific DNA binding"/>
    <property type="evidence" value="ECO:0007669"/>
    <property type="project" value="TreeGrafter"/>
</dbReference>
<evidence type="ECO:0000259" key="2">
    <source>
        <dbReference type="Pfam" id="PF15463"/>
    </source>
</evidence>
<dbReference type="GO" id="GO:0042790">
    <property type="term" value="P:nucleolar large rRNA transcription by RNA polymerase I"/>
    <property type="evidence" value="ECO:0007669"/>
    <property type="project" value="TreeGrafter"/>
</dbReference>
<dbReference type="InterPro" id="IPR053029">
    <property type="entry name" value="RNA_pol_I-specific_init_factor"/>
</dbReference>
<dbReference type="InterPro" id="IPR029178">
    <property type="entry name" value="Ecm11_C"/>
</dbReference>
<accession>A0A9P7HCF4</accession>
<proteinExistence type="predicted"/>
<gene>
    <name evidence="3" type="ORF">KAF25_000961</name>
</gene>
<evidence type="ECO:0000313" key="4">
    <source>
        <dbReference type="Proteomes" id="UP000782241"/>
    </source>
</evidence>